<gene>
    <name evidence="6" type="ORF">AVDCRST_MAG20-2887</name>
</gene>
<organism evidence="6">
    <name type="scientific">uncultured Acidimicrobiales bacterium</name>
    <dbReference type="NCBI Taxonomy" id="310071"/>
    <lineage>
        <taxon>Bacteria</taxon>
        <taxon>Bacillati</taxon>
        <taxon>Actinomycetota</taxon>
        <taxon>Acidimicrobiia</taxon>
        <taxon>Acidimicrobiales</taxon>
        <taxon>environmental samples</taxon>
    </lineage>
</organism>
<name>A0A6J4IYF9_9ACTN</name>
<keyword evidence="3" id="KW-0378">Hydrolase</keyword>
<evidence type="ECO:0000256" key="3">
    <source>
        <dbReference type="ARBA" id="ARBA00022801"/>
    </source>
</evidence>
<comment type="similarity">
    <text evidence="1">Belongs to the peptidase S1C family.</text>
</comment>
<dbReference type="PRINTS" id="PR00834">
    <property type="entry name" value="PROTEASES2C"/>
</dbReference>
<dbReference type="SMART" id="SM00228">
    <property type="entry name" value="PDZ"/>
    <property type="match status" value="1"/>
</dbReference>
<dbReference type="InterPro" id="IPR001478">
    <property type="entry name" value="PDZ"/>
</dbReference>
<reference evidence="6" key="1">
    <citation type="submission" date="2020-02" db="EMBL/GenBank/DDBJ databases">
        <authorList>
            <person name="Meier V. D."/>
        </authorList>
    </citation>
    <scope>NUCLEOTIDE SEQUENCE</scope>
    <source>
        <strain evidence="6">AVDCRST_MAG20</strain>
    </source>
</reference>
<dbReference type="PANTHER" id="PTHR22939">
    <property type="entry name" value="SERINE PROTEASE FAMILY S1C HTRA-RELATED"/>
    <property type="match status" value="1"/>
</dbReference>
<evidence type="ECO:0000256" key="1">
    <source>
        <dbReference type="ARBA" id="ARBA00010541"/>
    </source>
</evidence>
<dbReference type="Pfam" id="PF13180">
    <property type="entry name" value="PDZ_2"/>
    <property type="match status" value="1"/>
</dbReference>
<evidence type="ECO:0000256" key="4">
    <source>
        <dbReference type="SAM" id="MobiDB-lite"/>
    </source>
</evidence>
<dbReference type="Gene3D" id="2.30.42.10">
    <property type="match status" value="1"/>
</dbReference>
<keyword evidence="2" id="KW-0645">Protease</keyword>
<evidence type="ECO:0000256" key="2">
    <source>
        <dbReference type="ARBA" id="ARBA00022670"/>
    </source>
</evidence>
<dbReference type="InterPro" id="IPR009003">
    <property type="entry name" value="Peptidase_S1_PA"/>
</dbReference>
<evidence type="ECO:0000313" key="6">
    <source>
        <dbReference type="EMBL" id="CAA9262786.1"/>
    </source>
</evidence>
<dbReference type="SUPFAM" id="SSF50494">
    <property type="entry name" value="Trypsin-like serine proteases"/>
    <property type="match status" value="1"/>
</dbReference>
<dbReference type="InterPro" id="IPR036034">
    <property type="entry name" value="PDZ_sf"/>
</dbReference>
<dbReference type="EMBL" id="CADCSY010000131">
    <property type="protein sequence ID" value="CAA9262786.1"/>
    <property type="molecule type" value="Genomic_DNA"/>
</dbReference>
<protein>
    <recommendedName>
        <fullName evidence="5">PDZ domain-containing protein</fullName>
    </recommendedName>
</protein>
<dbReference type="InterPro" id="IPR001940">
    <property type="entry name" value="Peptidase_S1C"/>
</dbReference>
<dbReference type="PROSITE" id="PS50106">
    <property type="entry name" value="PDZ"/>
    <property type="match status" value="1"/>
</dbReference>
<feature type="compositionally biased region" description="Pro residues" evidence="4">
    <location>
        <begin position="8"/>
        <end position="18"/>
    </location>
</feature>
<dbReference type="SUPFAM" id="SSF50156">
    <property type="entry name" value="PDZ domain-like"/>
    <property type="match status" value="1"/>
</dbReference>
<feature type="domain" description="PDZ" evidence="5">
    <location>
        <begin position="332"/>
        <end position="396"/>
    </location>
</feature>
<dbReference type="Pfam" id="PF13365">
    <property type="entry name" value="Trypsin_2"/>
    <property type="match status" value="1"/>
</dbReference>
<evidence type="ECO:0000259" key="5">
    <source>
        <dbReference type="PROSITE" id="PS50106"/>
    </source>
</evidence>
<dbReference type="GO" id="GO:0006508">
    <property type="term" value="P:proteolysis"/>
    <property type="evidence" value="ECO:0007669"/>
    <property type="project" value="UniProtKB-KW"/>
</dbReference>
<accession>A0A6J4IYF9</accession>
<sequence>MNDRTTIIPPPTDGPPGSPAASDPTASEPTGTGAAASDRAGTDPHGRAPRAPSGEGDPRPGADGPPAPPAGRSWGPSGHPPLRRLGGLAVVAVLAGGSGAAVASAWDDDPTAARPAAATSAPSAEARSVVLDGERLDVAGVVAAVGPAVVSIRTDVGGRGAGTGTGAGTGLVVSADGEVLTNAHVVEGASRINVTLAGESQSRRATLVGADAGADLALLRIDAVDLDVATLGSSASLAVGDDVVAIGNALALRGGPTVTRGIVSALDRSVSTGGGSMTGLVQTDASISSGNSGGPLVNAAGEVVGINTAVAAGGGGTAAENIGFAIAVDRALPVLERLRDGTEADETGYLGVDVEDPTDGSRGAVLTTVAPGGPADDAGLRPGDLVTALDGTPVDGAAALAGAVRAQPPGAVVEIDFARGGQERQVTATLSAASSS</sequence>
<dbReference type="AlphaFoldDB" id="A0A6J4IYF9"/>
<dbReference type="GO" id="GO:0004252">
    <property type="term" value="F:serine-type endopeptidase activity"/>
    <property type="evidence" value="ECO:0007669"/>
    <property type="project" value="InterPro"/>
</dbReference>
<dbReference type="PANTHER" id="PTHR22939:SF129">
    <property type="entry name" value="SERINE PROTEASE HTRA2, MITOCHONDRIAL"/>
    <property type="match status" value="1"/>
</dbReference>
<feature type="region of interest" description="Disordered" evidence="4">
    <location>
        <begin position="1"/>
        <end position="81"/>
    </location>
</feature>
<proteinExistence type="inferred from homology"/>
<dbReference type="Gene3D" id="2.40.10.120">
    <property type="match status" value="1"/>
</dbReference>